<feature type="compositionally biased region" description="Basic and acidic residues" evidence="1">
    <location>
        <begin position="719"/>
        <end position="729"/>
    </location>
</feature>
<keyword evidence="2" id="KW-0732">Signal</keyword>
<organism evidence="4 5">
    <name type="scientific">Marinihelvus fidelis</name>
    <dbReference type="NCBI Taxonomy" id="2613842"/>
    <lineage>
        <taxon>Bacteria</taxon>
        <taxon>Pseudomonadati</taxon>
        <taxon>Pseudomonadota</taxon>
        <taxon>Gammaproteobacteria</taxon>
        <taxon>Chromatiales</taxon>
        <taxon>Wenzhouxiangellaceae</taxon>
        <taxon>Marinihelvus</taxon>
    </lineage>
</organism>
<sequence>MKNVRLTLVLLLFGVTSAMADPHPGDGGGGGARNKDGSIVTGVLTARFDPTAGLEGVPVPNNLFFLGTTDLTINVDATGMPPTTAALIDQINSLDGFSTIERWTTTFVDDDGNPGNIAPASVIPGQSVRVFQVTTSGIVAVTGIIRELTPGSEFVAVAQGNVVAVVPLRPLAEYSSYMAVLTNDIKDADGNNATPDQTYFLSKRHDPWVDANGNSTYALIDDETARTLEPLRQITNSMEAAAESVGIDHDDVILSWTVQTQSITPTLGLLRSIAQPAPVMTAPAGVTTSVIGGAGIADVHVGVITLPYYLGIPSEENPVAPITDFWQAEPGAYIPPFDQFGLDPTSTNVTVANPFPVPTGTQTVPLIVSVPNAASGQSQPSGGWPVVIYGHGLGSNRVTLLAMADALAAAGFVGVAIDFPLHGIEPWNTTFAPFYVENTPFGAIADERTFNVDFQDNATGAPGPDGIVDASGSHALNFQEFRTSRDNVRQGIADLSVLAVSLPNFDLNADGTPDLRPFDIGYAGLSWGGINGTGFSAIEPLVTRTFLSAPAGGLLRAGEASPTFGPRIRAGLEAVGIVPGDPLFELYLTVGQTVADSGDPINWVSTLGMAKPTLLHEVIGDTVLPNAVAGAPLSGTEAMIRVGALSAYSTTQANPDGLRSAARFLPPASHGSLLSPASSPAATAEMQGQMASFLASQGTFINVGDSSLMVQVVEPETSPVRDPREDSAGKKKSRQGLGQFRDRVDTTSRGAGQAAGASSASRFE</sequence>
<reference evidence="4 5" key="1">
    <citation type="submission" date="2019-09" db="EMBL/GenBank/DDBJ databases">
        <title>Wenzhouxiangella sp. Genome sequencing and assembly.</title>
        <authorList>
            <person name="Zhang R."/>
        </authorList>
    </citation>
    <scope>NUCLEOTIDE SEQUENCE [LARGE SCALE GENOMIC DNA]</scope>
    <source>
        <strain evidence="4 5">W260</strain>
    </source>
</reference>
<keyword evidence="5" id="KW-1185">Reference proteome</keyword>
<gene>
    <name evidence="4" type="ORF">F3N42_12055</name>
</gene>
<evidence type="ECO:0000256" key="1">
    <source>
        <dbReference type="SAM" id="MobiDB-lite"/>
    </source>
</evidence>
<evidence type="ECO:0000313" key="4">
    <source>
        <dbReference type="EMBL" id="KAA9130435.1"/>
    </source>
</evidence>
<feature type="region of interest" description="Disordered" evidence="1">
    <location>
        <begin position="715"/>
        <end position="764"/>
    </location>
</feature>
<accession>A0A5N0T5W4</accession>
<protein>
    <recommendedName>
        <fullName evidence="3">Bacterial virulence factor lipase N-terminal domain-containing protein</fullName>
    </recommendedName>
</protein>
<feature type="signal peptide" evidence="2">
    <location>
        <begin position="1"/>
        <end position="20"/>
    </location>
</feature>
<dbReference type="RefSeq" id="WP_150864739.1">
    <property type="nucleotide sequence ID" value="NZ_VYXP01000007.1"/>
</dbReference>
<dbReference type="InterPro" id="IPR029058">
    <property type="entry name" value="AB_hydrolase_fold"/>
</dbReference>
<proteinExistence type="predicted"/>
<evidence type="ECO:0000313" key="5">
    <source>
        <dbReference type="Proteomes" id="UP000325372"/>
    </source>
</evidence>
<feature type="compositionally biased region" description="Low complexity" evidence="1">
    <location>
        <begin position="750"/>
        <end position="764"/>
    </location>
</feature>
<dbReference type="EMBL" id="VYXP01000007">
    <property type="protein sequence ID" value="KAA9130435.1"/>
    <property type="molecule type" value="Genomic_DNA"/>
</dbReference>
<name>A0A5N0T5W4_9GAMM</name>
<feature type="domain" description="Bacterial virulence factor lipase N-terminal" evidence="3">
    <location>
        <begin position="115"/>
        <end position="267"/>
    </location>
</feature>
<comment type="caution">
    <text evidence="4">The sequence shown here is derived from an EMBL/GenBank/DDBJ whole genome shotgun (WGS) entry which is preliminary data.</text>
</comment>
<evidence type="ECO:0000256" key="2">
    <source>
        <dbReference type="SAM" id="SignalP"/>
    </source>
</evidence>
<dbReference type="SUPFAM" id="SSF53474">
    <property type="entry name" value="alpha/beta-Hydrolases"/>
    <property type="match status" value="2"/>
</dbReference>
<evidence type="ECO:0000259" key="3">
    <source>
        <dbReference type="Pfam" id="PF12262"/>
    </source>
</evidence>
<dbReference type="Gene3D" id="3.40.50.1820">
    <property type="entry name" value="alpha/beta hydrolase"/>
    <property type="match status" value="1"/>
</dbReference>
<dbReference type="AlphaFoldDB" id="A0A5N0T5W4"/>
<dbReference type="InterPro" id="IPR025920">
    <property type="entry name" value="Lipase_bact_N"/>
</dbReference>
<feature type="chain" id="PRO_5024393377" description="Bacterial virulence factor lipase N-terminal domain-containing protein" evidence="2">
    <location>
        <begin position="21"/>
        <end position="764"/>
    </location>
</feature>
<dbReference type="Pfam" id="PF12262">
    <property type="entry name" value="Lipase_bact_N"/>
    <property type="match status" value="1"/>
</dbReference>
<dbReference type="Proteomes" id="UP000325372">
    <property type="component" value="Unassembled WGS sequence"/>
</dbReference>